<protein>
    <submittedName>
        <fullName evidence="2">Uncharacterized protein</fullName>
    </submittedName>
</protein>
<dbReference type="AlphaFoldDB" id="A0A9Q1HJR7"/>
<organism evidence="2 3">
    <name type="scientific">Holothuria leucospilota</name>
    <name type="common">Black long sea cucumber</name>
    <name type="synonym">Mertensiothuria leucospilota</name>
    <dbReference type="NCBI Taxonomy" id="206669"/>
    <lineage>
        <taxon>Eukaryota</taxon>
        <taxon>Metazoa</taxon>
        <taxon>Echinodermata</taxon>
        <taxon>Eleutherozoa</taxon>
        <taxon>Echinozoa</taxon>
        <taxon>Holothuroidea</taxon>
        <taxon>Aspidochirotacea</taxon>
        <taxon>Aspidochirotida</taxon>
        <taxon>Holothuriidae</taxon>
        <taxon>Holothuria</taxon>
    </lineage>
</organism>
<reference evidence="2" key="1">
    <citation type="submission" date="2021-10" db="EMBL/GenBank/DDBJ databases">
        <title>Tropical sea cucumber genome reveals ecological adaptation and Cuvierian tubules defense mechanism.</title>
        <authorList>
            <person name="Chen T."/>
        </authorList>
    </citation>
    <scope>NUCLEOTIDE SEQUENCE</scope>
    <source>
        <strain evidence="2">Nanhai2018</strain>
        <tissue evidence="2">Muscle</tissue>
    </source>
</reference>
<evidence type="ECO:0000313" key="2">
    <source>
        <dbReference type="EMBL" id="KAJ8049619.1"/>
    </source>
</evidence>
<feature type="region of interest" description="Disordered" evidence="1">
    <location>
        <begin position="23"/>
        <end position="67"/>
    </location>
</feature>
<dbReference type="PANTHER" id="PTHR22955:SF77">
    <property type="entry name" value="ASPARTIC PUTATIVE DOMAIN-CONTAINING PROTEIN-RELATED"/>
    <property type="match status" value="1"/>
</dbReference>
<gene>
    <name evidence="2" type="ORF">HOLleu_02443</name>
</gene>
<evidence type="ECO:0000313" key="3">
    <source>
        <dbReference type="Proteomes" id="UP001152320"/>
    </source>
</evidence>
<feature type="compositionally biased region" description="Polar residues" evidence="1">
    <location>
        <begin position="23"/>
        <end position="44"/>
    </location>
</feature>
<keyword evidence="3" id="KW-1185">Reference proteome</keyword>
<dbReference type="OrthoDB" id="416987at2759"/>
<sequence length="192" mass="21026">MSHLVALTVPLDTFSLQNCVHESRSNQDQVQGTGDLSQRSTALSGTEGAFHASAQTQSQRLAAPLPDGTDIPEDSFKKFCNLESIGICAEAESSNNSADPVLERFRETIRHSEVENRPVIRESSLTTKIPPVFDASAKGYNGLYLNDCLETGPSLIPNLTGILLRFWRWQIGLTADITKAFLQIKISFGSGW</sequence>
<dbReference type="Proteomes" id="UP001152320">
    <property type="component" value="Chromosome 1"/>
</dbReference>
<evidence type="ECO:0000256" key="1">
    <source>
        <dbReference type="SAM" id="MobiDB-lite"/>
    </source>
</evidence>
<comment type="caution">
    <text evidence="2">The sequence shown here is derived from an EMBL/GenBank/DDBJ whole genome shotgun (WGS) entry which is preliminary data.</text>
</comment>
<name>A0A9Q1HJR7_HOLLE</name>
<proteinExistence type="predicted"/>
<accession>A0A9Q1HJR7</accession>
<dbReference type="PANTHER" id="PTHR22955">
    <property type="entry name" value="RETROTRANSPOSON"/>
    <property type="match status" value="1"/>
</dbReference>
<dbReference type="EMBL" id="JAIZAY010000001">
    <property type="protein sequence ID" value="KAJ8049619.1"/>
    <property type="molecule type" value="Genomic_DNA"/>
</dbReference>